<reference evidence="2 3" key="1">
    <citation type="journal article" date="2019" name="Int. J. Syst. Evol. Microbiol.">
        <title>The Global Catalogue of Microorganisms (GCM) 10K type strain sequencing project: providing services to taxonomists for standard genome sequencing and annotation.</title>
        <authorList>
            <consortium name="The Broad Institute Genomics Platform"/>
            <consortium name="The Broad Institute Genome Sequencing Center for Infectious Disease"/>
            <person name="Wu L."/>
            <person name="Ma J."/>
        </authorList>
    </citation>
    <scope>NUCLEOTIDE SEQUENCE [LARGE SCALE GENOMIC DNA]</scope>
    <source>
        <strain evidence="2 3">JCM 13850</strain>
    </source>
</reference>
<gene>
    <name evidence="2" type="ORF">GCM10009727_73320</name>
</gene>
<evidence type="ECO:0000256" key="1">
    <source>
        <dbReference type="SAM" id="MobiDB-lite"/>
    </source>
</evidence>
<sequence>MFAATVSCRVVSASRTGEAWRAADEGAARQQAMTAARPARVQWRAIRPLPMRCRALLRLTSGEDTPARRALGKAPEGEGMKTVPALLAGVNSREPGRER</sequence>
<evidence type="ECO:0000313" key="2">
    <source>
        <dbReference type="EMBL" id="GAA2160331.1"/>
    </source>
</evidence>
<dbReference type="Proteomes" id="UP001501020">
    <property type="component" value="Unassembled WGS sequence"/>
</dbReference>
<accession>A0ABN3ACY3</accession>
<feature type="region of interest" description="Disordered" evidence="1">
    <location>
        <begin position="64"/>
        <end position="99"/>
    </location>
</feature>
<comment type="caution">
    <text evidence="2">The sequence shown here is derived from an EMBL/GenBank/DDBJ whole genome shotgun (WGS) entry which is preliminary data.</text>
</comment>
<dbReference type="EMBL" id="BAAAMR010000091">
    <property type="protein sequence ID" value="GAA2160331.1"/>
    <property type="molecule type" value="Genomic_DNA"/>
</dbReference>
<evidence type="ECO:0000313" key="3">
    <source>
        <dbReference type="Proteomes" id="UP001501020"/>
    </source>
</evidence>
<organism evidence="2 3">
    <name type="scientific">Actinomadura napierensis</name>
    <dbReference type="NCBI Taxonomy" id="267854"/>
    <lineage>
        <taxon>Bacteria</taxon>
        <taxon>Bacillati</taxon>
        <taxon>Actinomycetota</taxon>
        <taxon>Actinomycetes</taxon>
        <taxon>Streptosporangiales</taxon>
        <taxon>Thermomonosporaceae</taxon>
        <taxon>Actinomadura</taxon>
    </lineage>
</organism>
<name>A0ABN3ACY3_9ACTN</name>
<keyword evidence="3" id="KW-1185">Reference proteome</keyword>
<protein>
    <submittedName>
        <fullName evidence="2">Uncharacterized protein</fullName>
    </submittedName>
</protein>
<proteinExistence type="predicted"/>